<dbReference type="PATRIC" id="fig|1249627.3.peg.814"/>
<sequence length="297" mass="33085">MPTPSLFCFGLGYTGIRLAYLAMTRGWRVAGTCRDPEKAGALRSLGIRAIPFADGRPGQELKDALFQTTHLLESVPPGEDGDPVLGCYARQLETLSGSLKWIGYLSTTGVYGDCGGDWIDESRTPNPATRENRRRLDAESAWLDLGARMDTPTQVFRLPGIYGPEGRSVIDALESGRARRILKPGQVFNRIHVYDLVEVLMASMERPDAGRVYNVADDEPAPADEVLSYAAALLDLEPPPTEPFEQADLSPFARHFYNECKRVSNDRIKRELEVQLRYPTYREGLRAIARSRLDPRA</sequence>
<keyword evidence="1" id="KW-0520">NAD</keyword>
<comment type="caution">
    <text evidence="2">The sequence shown here is derived from an EMBL/GenBank/DDBJ whole genome shotgun (WGS) entry which is preliminary data.</text>
</comment>
<dbReference type="CDD" id="cd05266">
    <property type="entry name" value="SDR_a4"/>
    <property type="match status" value="1"/>
</dbReference>
<dbReference type="OrthoDB" id="9808276at2"/>
<dbReference type="PANTHER" id="PTHR43574">
    <property type="entry name" value="EPIMERASE-RELATED"/>
    <property type="match status" value="1"/>
</dbReference>
<reference evidence="2 3" key="1">
    <citation type="submission" date="2012-11" db="EMBL/GenBank/DDBJ databases">
        <title>Genome assembly of Thiorhodococcus sp. AK35.</title>
        <authorList>
            <person name="Nupur N."/>
            <person name="Khatri I."/>
            <person name="Subramanian S."/>
            <person name="Pinnaka A."/>
        </authorList>
    </citation>
    <scope>NUCLEOTIDE SEQUENCE [LARGE SCALE GENOMIC DNA]</scope>
    <source>
        <strain evidence="2 3">AK35</strain>
    </source>
</reference>
<dbReference type="STRING" id="1249627.D779_0187"/>
<dbReference type="AlphaFoldDB" id="W9W1H6"/>
<keyword evidence="3" id="KW-1185">Reference proteome</keyword>
<evidence type="ECO:0000256" key="1">
    <source>
        <dbReference type="ARBA" id="ARBA00023027"/>
    </source>
</evidence>
<accession>W9W1H6</accession>
<name>W9W1H6_9GAMM</name>
<organism evidence="2 3">
    <name type="scientific">Imhoffiella purpurea</name>
    <dbReference type="NCBI Taxonomy" id="1249627"/>
    <lineage>
        <taxon>Bacteria</taxon>
        <taxon>Pseudomonadati</taxon>
        <taxon>Pseudomonadota</taxon>
        <taxon>Gammaproteobacteria</taxon>
        <taxon>Chromatiales</taxon>
        <taxon>Chromatiaceae</taxon>
        <taxon>Imhoffiella</taxon>
    </lineage>
</organism>
<evidence type="ECO:0000313" key="3">
    <source>
        <dbReference type="Proteomes" id="UP000019460"/>
    </source>
</evidence>
<dbReference type="EMBL" id="AONC01000011">
    <property type="protein sequence ID" value="EXJ16455.1"/>
    <property type="molecule type" value="Genomic_DNA"/>
</dbReference>
<protein>
    <submittedName>
        <fullName evidence="2">Nucleoside-diphosphate-sugar epimerase</fullName>
    </submittedName>
</protein>
<dbReference type="Proteomes" id="UP000019460">
    <property type="component" value="Unassembled WGS sequence"/>
</dbReference>
<gene>
    <name evidence="2" type="ORF">D779_0187</name>
</gene>
<dbReference type="Gene3D" id="3.40.50.720">
    <property type="entry name" value="NAD(P)-binding Rossmann-like Domain"/>
    <property type="match status" value="1"/>
</dbReference>
<evidence type="ECO:0000313" key="2">
    <source>
        <dbReference type="EMBL" id="EXJ16455.1"/>
    </source>
</evidence>
<proteinExistence type="predicted"/>
<dbReference type="InterPro" id="IPR036291">
    <property type="entry name" value="NAD(P)-bd_dom_sf"/>
</dbReference>
<dbReference type="RefSeq" id="WP_043749787.1">
    <property type="nucleotide sequence ID" value="NZ_AONC01000011.1"/>
</dbReference>
<dbReference type="eggNOG" id="COG0451">
    <property type="taxonomic scope" value="Bacteria"/>
</dbReference>
<dbReference type="SUPFAM" id="SSF51735">
    <property type="entry name" value="NAD(P)-binding Rossmann-fold domains"/>
    <property type="match status" value="1"/>
</dbReference>